<organism evidence="3 4">
    <name type="scientific">Methylomicrobium album BG8</name>
    <dbReference type="NCBI Taxonomy" id="686340"/>
    <lineage>
        <taxon>Bacteria</taxon>
        <taxon>Pseudomonadati</taxon>
        <taxon>Pseudomonadota</taxon>
        <taxon>Gammaproteobacteria</taxon>
        <taxon>Methylococcales</taxon>
        <taxon>Methylococcaceae</taxon>
        <taxon>Methylomicrobium</taxon>
    </lineage>
</organism>
<dbReference type="Proteomes" id="UP000005090">
    <property type="component" value="Chromosome"/>
</dbReference>
<evidence type="ECO:0000313" key="4">
    <source>
        <dbReference type="Proteomes" id="UP000005090"/>
    </source>
</evidence>
<dbReference type="GO" id="GO:0004803">
    <property type="term" value="F:transposase activity"/>
    <property type="evidence" value="ECO:0007669"/>
    <property type="project" value="InterPro"/>
</dbReference>
<keyword evidence="4" id="KW-1185">Reference proteome</keyword>
<feature type="compositionally biased region" description="Polar residues" evidence="1">
    <location>
        <begin position="327"/>
        <end position="345"/>
    </location>
</feature>
<evidence type="ECO:0000256" key="1">
    <source>
        <dbReference type="SAM" id="MobiDB-lite"/>
    </source>
</evidence>
<feature type="region of interest" description="Disordered" evidence="1">
    <location>
        <begin position="315"/>
        <end position="351"/>
    </location>
</feature>
<dbReference type="InterPro" id="IPR012337">
    <property type="entry name" value="RNaseH-like_sf"/>
</dbReference>
<dbReference type="SUPFAM" id="SSF53098">
    <property type="entry name" value="Ribonuclease H-like"/>
    <property type="match status" value="1"/>
</dbReference>
<feature type="domain" description="Transposase IS4-like" evidence="2">
    <location>
        <begin position="146"/>
        <end position="301"/>
    </location>
</feature>
<name>H8GKG7_METAL</name>
<dbReference type="AlphaFoldDB" id="H8GKG7"/>
<reference evidence="3 4" key="1">
    <citation type="journal article" date="2013" name="Genome Announc.">
        <title>Genome Sequence of the Obligate Gammaproteobacterial Methanotroph Methylomicrobium album Strain BG8.</title>
        <authorList>
            <person name="Kits K.D."/>
            <person name="Kalyuzhnaya M.G."/>
            <person name="Klotz M.G."/>
            <person name="Jetten M.S."/>
            <person name="Op den Camp H.J."/>
            <person name="Vuilleumier S."/>
            <person name="Bringel F."/>
            <person name="Dispirito A.A."/>
            <person name="Murrell J.C."/>
            <person name="Bruce D."/>
            <person name="Cheng J.F."/>
            <person name="Copeland A."/>
            <person name="Goodwin L."/>
            <person name="Hauser L."/>
            <person name="Lajus A."/>
            <person name="Land M.L."/>
            <person name="Lapidus A."/>
            <person name="Lucas S."/>
            <person name="Medigue C."/>
            <person name="Pitluck S."/>
            <person name="Woyke T."/>
            <person name="Zeytun A."/>
            <person name="Stein L.Y."/>
        </authorList>
    </citation>
    <scope>NUCLEOTIDE SEQUENCE [LARGE SCALE GENOMIC DNA]</scope>
    <source>
        <strain evidence="3 4">BG8</strain>
    </source>
</reference>
<accession>H8GKG7</accession>
<dbReference type="GO" id="GO:0003677">
    <property type="term" value="F:DNA binding"/>
    <property type="evidence" value="ECO:0007669"/>
    <property type="project" value="InterPro"/>
</dbReference>
<proteinExistence type="predicted"/>
<evidence type="ECO:0000313" key="3">
    <source>
        <dbReference type="EMBL" id="EIC30458.1"/>
    </source>
</evidence>
<dbReference type="HOGENOM" id="CLU_786714_0_0_6"/>
<dbReference type="EMBL" id="CM001475">
    <property type="protein sequence ID" value="EIC30458.1"/>
    <property type="molecule type" value="Genomic_DNA"/>
</dbReference>
<dbReference type="eggNOG" id="COG3385">
    <property type="taxonomic scope" value="Bacteria"/>
</dbReference>
<evidence type="ECO:0000259" key="2">
    <source>
        <dbReference type="Pfam" id="PF01609"/>
    </source>
</evidence>
<dbReference type="STRING" id="686340.Metal_2762"/>
<sequence>MGTVRKLANEVEHGLAGALPRLRKTVVGKLALAVGAMIEGQTPNTVELANLLPLETERQDMREQWLRRLLKNPLLLAPRVMEPFTREALAKAARNGQTVLLAMDQTDLGDRMALLVVALRVGDRALPLVWRAEAGPANIGFESQQRLLEQVRAWLPAGAQVLLSADRFYPSAALFGWIQTHGWGYRVRLKGNVLADTGQGDETTTGQLAQGVAERYLSRVRLFTQGRMTNLGILHEAGHPDPWIIAMDCPPSRAAVLDYAARWAIEPMFSDFKGRGFDLGSSQLWHADRLERLVLIMALAMYWCVRVGQDDALARPTPLEKKPGNKMTPTIGASGNSAAAWSPGSSAVCAD</sequence>
<gene>
    <name evidence="3" type="ORF">Metal_2762</name>
</gene>
<dbReference type="InterPro" id="IPR002559">
    <property type="entry name" value="Transposase_11"/>
</dbReference>
<protein>
    <recommendedName>
        <fullName evidence="2">Transposase IS4-like domain-containing protein</fullName>
    </recommendedName>
</protein>
<dbReference type="GO" id="GO:0006313">
    <property type="term" value="P:DNA transposition"/>
    <property type="evidence" value="ECO:0007669"/>
    <property type="project" value="InterPro"/>
</dbReference>
<dbReference type="Pfam" id="PF01609">
    <property type="entry name" value="DDE_Tnp_1"/>
    <property type="match status" value="1"/>
</dbReference>